<dbReference type="AlphaFoldDB" id="A0A2G9SJT1"/>
<reference evidence="3" key="1">
    <citation type="submission" date="2017-08" db="EMBL/GenBank/DDBJ databases">
        <title>Assembly of the North American Bullfrog Genome.</title>
        <authorList>
            <person name="Warren R.L."/>
            <person name="Vandervalk B.P."/>
            <person name="Kucuk E."/>
            <person name="Birol I."/>
            <person name="Helbing C."/>
            <person name="Pandoh P."/>
            <person name="Behsaz B."/>
            <person name="Mohamadi H."/>
            <person name="Chu J."/>
            <person name="Jackman S."/>
            <person name="Hammond S.A."/>
            <person name="Veldhoen N."/>
            <person name="Kirk H."/>
            <person name="Zhao Y."/>
            <person name="Coope R."/>
            <person name="Pleasance S."/>
            <person name="Moore R."/>
            <person name="Holt R."/>
        </authorList>
    </citation>
    <scope>NUCLEOTIDE SEQUENCE</scope>
    <source>
        <strain evidence="3">Bruno</strain>
        <tissue evidence="3">Liver</tissue>
    </source>
</reference>
<sequence length="206" mass="23105">MAHPAKENYTYLSLCLFIISLHSYQTNPLSESSASDKPGSSFVLPSSHTGSSCRVEPQASSTPGNVTDAETLRLVLLVGGQQQSHFKDCYTPALRALHLITQREKSERTSTPVNASSLALVLICCLLTFLSHYDRIGVTLKSSDFCVLVPGQWLGVEDRSSQNGITPQTELCVFILFFLFFLFFFNVWLVYKYTSKRRPRSVLMYM</sequence>
<gene>
    <name evidence="3" type="ORF">AB205_0141340</name>
</gene>
<keyword evidence="2" id="KW-1133">Transmembrane helix</keyword>
<evidence type="ECO:0000256" key="1">
    <source>
        <dbReference type="SAM" id="MobiDB-lite"/>
    </source>
</evidence>
<evidence type="ECO:0000313" key="3">
    <source>
        <dbReference type="EMBL" id="PIO40427.1"/>
    </source>
</evidence>
<accession>A0A2G9SJT1</accession>
<evidence type="ECO:0000256" key="2">
    <source>
        <dbReference type="SAM" id="Phobius"/>
    </source>
</evidence>
<name>A0A2G9SJT1_AQUCT</name>
<feature type="region of interest" description="Disordered" evidence="1">
    <location>
        <begin position="29"/>
        <end position="65"/>
    </location>
</feature>
<feature type="transmembrane region" description="Helical" evidence="2">
    <location>
        <begin position="113"/>
        <end position="133"/>
    </location>
</feature>
<feature type="transmembrane region" description="Helical" evidence="2">
    <location>
        <begin position="173"/>
        <end position="191"/>
    </location>
</feature>
<dbReference type="EMBL" id="KV923667">
    <property type="protein sequence ID" value="PIO40427.1"/>
    <property type="molecule type" value="Genomic_DNA"/>
</dbReference>
<organism evidence="3">
    <name type="scientific">Aquarana catesbeiana</name>
    <name type="common">American bullfrog</name>
    <name type="synonym">Rana catesbeiana</name>
    <dbReference type="NCBI Taxonomy" id="8400"/>
    <lineage>
        <taxon>Eukaryota</taxon>
        <taxon>Metazoa</taxon>
        <taxon>Chordata</taxon>
        <taxon>Craniata</taxon>
        <taxon>Vertebrata</taxon>
        <taxon>Euteleostomi</taxon>
        <taxon>Amphibia</taxon>
        <taxon>Batrachia</taxon>
        <taxon>Anura</taxon>
        <taxon>Neobatrachia</taxon>
        <taxon>Ranoidea</taxon>
        <taxon>Ranidae</taxon>
        <taxon>Aquarana</taxon>
    </lineage>
</organism>
<keyword evidence="2" id="KW-0812">Transmembrane</keyword>
<feature type="compositionally biased region" description="Polar residues" evidence="1">
    <location>
        <begin position="43"/>
        <end position="65"/>
    </location>
</feature>
<protein>
    <submittedName>
        <fullName evidence="3">Uncharacterized protein</fullName>
    </submittedName>
</protein>
<proteinExistence type="predicted"/>
<keyword evidence="2" id="KW-0472">Membrane</keyword>